<dbReference type="EC" id="6.3.2.2" evidence="5"/>
<evidence type="ECO:0000256" key="3">
    <source>
        <dbReference type="ARBA" id="ARBA00022840"/>
    </source>
</evidence>
<organism evidence="7 8">
    <name type="scientific">Streptomyces canarius</name>
    <dbReference type="NCBI Taxonomy" id="285453"/>
    <lineage>
        <taxon>Bacteria</taxon>
        <taxon>Bacillati</taxon>
        <taxon>Actinomycetota</taxon>
        <taxon>Actinomycetes</taxon>
        <taxon>Kitasatosporales</taxon>
        <taxon>Streptomycetaceae</taxon>
        <taxon>Streptomyces</taxon>
    </lineage>
</organism>
<dbReference type="SUPFAM" id="SSF55931">
    <property type="entry name" value="Glutamine synthetase/guanido kinase"/>
    <property type="match status" value="1"/>
</dbReference>
<evidence type="ECO:0000313" key="8">
    <source>
        <dbReference type="Proteomes" id="UP000653644"/>
    </source>
</evidence>
<dbReference type="Gene3D" id="3.30.590.20">
    <property type="match status" value="1"/>
</dbReference>
<dbReference type="InterPro" id="IPR014746">
    <property type="entry name" value="Gln_synth/guanido_kin_cat_dom"/>
</dbReference>
<accession>A0ABQ3D8X5</accession>
<dbReference type="InterPro" id="IPR035434">
    <property type="entry name" value="GCL_bact_plant"/>
</dbReference>
<keyword evidence="1 5" id="KW-0436">Ligase</keyword>
<comment type="function">
    <text evidence="5">Catalyzes the synthesis of gamma-glutamylcysteine (gamma-GC). This compound is used as substrate for the biosynthesis of the low-molecular thiol compound ergothioneine.</text>
</comment>
<dbReference type="InterPro" id="IPR006336">
    <property type="entry name" value="GCS2"/>
</dbReference>
<evidence type="ECO:0000256" key="6">
    <source>
        <dbReference type="SAM" id="MobiDB-lite"/>
    </source>
</evidence>
<protein>
    <recommendedName>
        <fullName evidence="5">Glutamate--cysteine ligase EgtA</fullName>
        <ecNumber evidence="5">6.3.2.2</ecNumber>
    </recommendedName>
    <alternativeName>
        <fullName evidence="5">Gamma-glutamylcysteine synthase</fullName>
        <shortName evidence="5">GCS</shortName>
        <shortName evidence="5">Gamma-ECS</shortName>
    </alternativeName>
</protein>
<dbReference type="Pfam" id="PF04107">
    <property type="entry name" value="GCS2"/>
    <property type="match status" value="1"/>
</dbReference>
<evidence type="ECO:0000256" key="1">
    <source>
        <dbReference type="ARBA" id="ARBA00022598"/>
    </source>
</evidence>
<dbReference type="InterPro" id="IPR017809">
    <property type="entry name" value="EgtA_Actinobacteria"/>
</dbReference>
<name>A0ABQ3D8X5_9ACTN</name>
<proteinExistence type="inferred from homology"/>
<keyword evidence="8" id="KW-1185">Reference proteome</keyword>
<comment type="caution">
    <text evidence="7">The sequence shown here is derived from an EMBL/GenBank/DDBJ whole genome shotgun (WGS) entry which is preliminary data.</text>
</comment>
<dbReference type="NCBIfam" id="TIGR03444">
    <property type="entry name" value="EgtA_Cys_ligase"/>
    <property type="match status" value="1"/>
</dbReference>
<evidence type="ECO:0000313" key="7">
    <source>
        <dbReference type="EMBL" id="GHA62804.1"/>
    </source>
</evidence>
<evidence type="ECO:0000256" key="4">
    <source>
        <dbReference type="ARBA" id="ARBA00048819"/>
    </source>
</evidence>
<gene>
    <name evidence="5 7" type="primary">egtA</name>
    <name evidence="7" type="ORF">GCM10010345_78660</name>
</gene>
<sequence>MGATTAARAVSPVVLMHASWAMLVMRCNGVSRLRNGPETHKETEVTDPERPRWHSCANRCEGLGWNECHGPGRWARGMVESQEDPDMSHVQSDGGDCTEHRTAVTEAEVEALVRGICFKTGPPRTLGVELEWLVHPLELPQLPVTPERLEAAYATVRAVPLGSALTVEPGGQLELSSPPAASLMECVDTVSADLDAVRAVLAQDGLGLAGIGHDPWHPPRRFLREPRYDAMETCLDRTGPAGRHMMCASASVQVCVDAGQEEPGPLGHARRWWLAHQLGAVLVAAFANSPLIGGRPTGWQSARQLIWTEIGAGRAGAPPPNGEPRAAWARHVLDAPVMCVRRDSGPWEVPEGLTFREWTRSGSPRPPTRADLDYHLTTLFPPVRPRGHLELRMIDAQPGEDGWIVPLAVTAALFDDPEAAETAYRTVKPLAERALDLPAPHNPLWVDAARSGLADPELREAADVCFAAALDALPRLGATTRVTDAVAAYRDRYVARGRCPADDLLDRLPVTAPPSSGSGPAGTRTARGRKDIRT</sequence>
<comment type="catalytic activity">
    <reaction evidence="4 5">
        <text>L-cysteine + L-glutamate + ATP = gamma-L-glutamyl-L-cysteine + ADP + phosphate + H(+)</text>
        <dbReference type="Rhea" id="RHEA:13285"/>
        <dbReference type="ChEBI" id="CHEBI:15378"/>
        <dbReference type="ChEBI" id="CHEBI:29985"/>
        <dbReference type="ChEBI" id="CHEBI:30616"/>
        <dbReference type="ChEBI" id="CHEBI:35235"/>
        <dbReference type="ChEBI" id="CHEBI:43474"/>
        <dbReference type="ChEBI" id="CHEBI:58173"/>
        <dbReference type="ChEBI" id="CHEBI:456216"/>
        <dbReference type="EC" id="6.3.2.2"/>
    </reaction>
</comment>
<dbReference type="Proteomes" id="UP000653644">
    <property type="component" value="Unassembled WGS sequence"/>
</dbReference>
<evidence type="ECO:0000256" key="2">
    <source>
        <dbReference type="ARBA" id="ARBA00022741"/>
    </source>
</evidence>
<comment type="pathway">
    <text evidence="5">Amino-acid biosynthesis; ergothioneine biosynthesis.</text>
</comment>
<dbReference type="HAMAP" id="MF_02034">
    <property type="entry name" value="EgtA"/>
    <property type="match status" value="1"/>
</dbReference>
<dbReference type="EMBL" id="BMVN01000048">
    <property type="protein sequence ID" value="GHA62804.1"/>
    <property type="molecule type" value="Genomic_DNA"/>
</dbReference>
<reference evidence="8" key="1">
    <citation type="journal article" date="2019" name="Int. J. Syst. Evol. Microbiol.">
        <title>The Global Catalogue of Microorganisms (GCM) 10K type strain sequencing project: providing services to taxonomists for standard genome sequencing and annotation.</title>
        <authorList>
            <consortium name="The Broad Institute Genomics Platform"/>
            <consortium name="The Broad Institute Genome Sequencing Center for Infectious Disease"/>
            <person name="Wu L."/>
            <person name="Ma J."/>
        </authorList>
    </citation>
    <scope>NUCLEOTIDE SEQUENCE [LARGE SCALE GENOMIC DNA]</scope>
    <source>
        <strain evidence="8">JCM 4733</strain>
    </source>
</reference>
<keyword evidence="3 5" id="KW-0067">ATP-binding</keyword>
<feature type="region of interest" description="Disordered" evidence="6">
    <location>
        <begin position="504"/>
        <end position="534"/>
    </location>
</feature>
<evidence type="ECO:0000256" key="5">
    <source>
        <dbReference type="HAMAP-Rule" id="MF_02034"/>
    </source>
</evidence>
<dbReference type="PANTHER" id="PTHR34378:SF1">
    <property type="entry name" value="GLUTAMATE--CYSTEINE LIGASE, CHLOROPLASTIC"/>
    <property type="match status" value="1"/>
</dbReference>
<dbReference type="PANTHER" id="PTHR34378">
    <property type="entry name" value="GLUTAMATE--CYSTEINE LIGASE, CHLOROPLASTIC"/>
    <property type="match status" value="1"/>
</dbReference>
<comment type="similarity">
    <text evidence="5">Belongs to the glutamate--cysteine ligase type 2 family. EgtA subfamily.</text>
</comment>
<dbReference type="GO" id="GO:0016874">
    <property type="term" value="F:ligase activity"/>
    <property type="evidence" value="ECO:0007669"/>
    <property type="project" value="UniProtKB-KW"/>
</dbReference>
<keyword evidence="2 5" id="KW-0547">Nucleotide-binding</keyword>